<sequence>MSSIDAEPIVSVSERFPLDGFTAVESRDDSASPVGIRPWGLRRSCRAEFGKEVPAHRYDTERQLSVVPDGRPLIDLPLAGDPTALKTESVDGEDGPSSVDWIND</sequence>
<keyword evidence="2" id="KW-1185">Reference proteome</keyword>
<dbReference type="EMBL" id="CP022521">
    <property type="protein sequence ID" value="ASO22752.1"/>
    <property type="molecule type" value="Genomic_DNA"/>
</dbReference>
<evidence type="ECO:0000313" key="2">
    <source>
        <dbReference type="Proteomes" id="UP000204221"/>
    </source>
</evidence>
<dbReference type="AlphaFoldDB" id="A0A221W9T1"/>
<dbReference type="KEGG" id="ahg:AHOG_25735"/>
<dbReference type="Proteomes" id="UP000204221">
    <property type="component" value="Chromosome"/>
</dbReference>
<proteinExistence type="predicted"/>
<dbReference type="InterPro" id="IPR026496">
    <property type="entry name" value="GRASP_targ"/>
</dbReference>
<evidence type="ECO:0000313" key="1">
    <source>
        <dbReference type="EMBL" id="ASO22752.1"/>
    </source>
</evidence>
<gene>
    <name evidence="1" type="ORF">AHOG_25735</name>
</gene>
<reference evidence="1 2" key="1">
    <citation type="submission" date="2017-07" db="EMBL/GenBank/DDBJ databases">
        <title>Complete genome sequence of Actinoalloteichus hoggarensis DSM 45943, type strain of Actinoalloteichus hoggarensis.</title>
        <authorList>
            <person name="Ruckert C."/>
            <person name="Nouioui I."/>
            <person name="Willmese J."/>
            <person name="van Wezel G."/>
            <person name="Klenk H.-P."/>
            <person name="Kalinowski J."/>
            <person name="Zotchev S.B."/>
        </authorList>
    </citation>
    <scope>NUCLEOTIDE SEQUENCE [LARGE SCALE GENOMIC DNA]</scope>
    <source>
        <strain evidence="1 2">DSM 45943</strain>
    </source>
</reference>
<accession>A0A221W9T1</accession>
<dbReference type="OrthoDB" id="3694020at2"/>
<protein>
    <submittedName>
        <fullName evidence="1">Uncharacterized protein</fullName>
    </submittedName>
</protein>
<dbReference type="NCBIfam" id="TIGR04186">
    <property type="entry name" value="GRASP_targ"/>
    <property type="match status" value="1"/>
</dbReference>
<name>A0A221W9T1_9PSEU</name>
<organism evidence="1 2">
    <name type="scientific">Actinoalloteichus hoggarensis</name>
    <dbReference type="NCBI Taxonomy" id="1470176"/>
    <lineage>
        <taxon>Bacteria</taxon>
        <taxon>Bacillati</taxon>
        <taxon>Actinomycetota</taxon>
        <taxon>Actinomycetes</taxon>
        <taxon>Pseudonocardiales</taxon>
        <taxon>Pseudonocardiaceae</taxon>
        <taxon>Actinoalloteichus</taxon>
    </lineage>
</organism>
<dbReference type="RefSeq" id="WP_157737042.1">
    <property type="nucleotide sequence ID" value="NZ_CP022521.1"/>
</dbReference>